<protein>
    <submittedName>
        <fullName evidence="1">Uncharacterized protein</fullName>
    </submittedName>
</protein>
<keyword evidence="2" id="KW-1185">Reference proteome</keyword>
<dbReference type="OrthoDB" id="8251319at2"/>
<sequence length="88" mass="9978">MAGQRQDEAGRADRLQFHHLGDLDPTDLPLHPAAPISFFASLPVIPGRCASIEPGISRFRARDFVAPRNDGERRWKHAHFRVLAQWII</sequence>
<reference evidence="1 2" key="1">
    <citation type="submission" date="2019-03" db="EMBL/GenBank/DDBJ databases">
        <title>Bradyrhizobium strains diversity isolated from Chamaecrista fasciculata.</title>
        <authorList>
            <person name="Urquiaga M.C.O."/>
            <person name="Hungria M."/>
            <person name="Delamuta J.R.M."/>
        </authorList>
    </citation>
    <scope>NUCLEOTIDE SEQUENCE [LARGE SCALE GENOMIC DNA]</scope>
    <source>
        <strain evidence="1 2">CNPSo 3424</strain>
    </source>
</reference>
<dbReference type="EMBL" id="SPQU01000021">
    <property type="protein sequence ID" value="TFV31155.1"/>
    <property type="molecule type" value="Genomic_DNA"/>
</dbReference>
<gene>
    <name evidence="1" type="ORF">E4K66_31250</name>
</gene>
<accession>A0A4Y9KVI9</accession>
<dbReference type="AlphaFoldDB" id="A0A4Y9KVI9"/>
<organism evidence="1 2">
    <name type="scientific">Bradyrhizobium frederickii</name>
    <dbReference type="NCBI Taxonomy" id="2560054"/>
    <lineage>
        <taxon>Bacteria</taxon>
        <taxon>Pseudomonadati</taxon>
        <taxon>Pseudomonadota</taxon>
        <taxon>Alphaproteobacteria</taxon>
        <taxon>Hyphomicrobiales</taxon>
        <taxon>Nitrobacteraceae</taxon>
        <taxon>Bradyrhizobium</taxon>
    </lineage>
</organism>
<evidence type="ECO:0000313" key="1">
    <source>
        <dbReference type="EMBL" id="TFV31155.1"/>
    </source>
</evidence>
<dbReference type="Proteomes" id="UP000298225">
    <property type="component" value="Unassembled WGS sequence"/>
</dbReference>
<proteinExistence type="predicted"/>
<evidence type="ECO:0000313" key="2">
    <source>
        <dbReference type="Proteomes" id="UP000298225"/>
    </source>
</evidence>
<name>A0A4Y9KVI9_9BRAD</name>
<comment type="caution">
    <text evidence="1">The sequence shown here is derived from an EMBL/GenBank/DDBJ whole genome shotgun (WGS) entry which is preliminary data.</text>
</comment>